<comment type="caution">
    <text evidence="4">The sequence shown here is derived from an EMBL/GenBank/DDBJ whole genome shotgun (WGS) entry which is preliminary data.</text>
</comment>
<dbReference type="Gene3D" id="2.60.40.150">
    <property type="entry name" value="C2 domain"/>
    <property type="match status" value="1"/>
</dbReference>
<dbReference type="InterPro" id="IPR011989">
    <property type="entry name" value="ARM-like"/>
</dbReference>
<dbReference type="GO" id="GO:0008017">
    <property type="term" value="F:microtubule binding"/>
    <property type="evidence" value="ECO:0007669"/>
    <property type="project" value="InterPro"/>
</dbReference>
<dbReference type="InterPro" id="IPR016024">
    <property type="entry name" value="ARM-type_fold"/>
</dbReference>
<evidence type="ECO:0000313" key="4">
    <source>
        <dbReference type="EMBL" id="MQM03925.1"/>
    </source>
</evidence>
<dbReference type="Proteomes" id="UP000652761">
    <property type="component" value="Unassembled WGS sequence"/>
</dbReference>
<dbReference type="Pfam" id="PF00168">
    <property type="entry name" value="C2"/>
    <property type="match status" value="1"/>
</dbReference>
<feature type="region of interest" description="Disordered" evidence="2">
    <location>
        <begin position="1"/>
        <end position="40"/>
    </location>
</feature>
<dbReference type="InterPro" id="IPR035892">
    <property type="entry name" value="C2_domain_sf"/>
</dbReference>
<dbReference type="GO" id="GO:0010330">
    <property type="term" value="C:cellulose synthase complex"/>
    <property type="evidence" value="ECO:0007669"/>
    <property type="project" value="InterPro"/>
</dbReference>
<dbReference type="Pfam" id="PF00514">
    <property type="entry name" value="Arm"/>
    <property type="match status" value="1"/>
</dbReference>
<dbReference type="InterPro" id="IPR000225">
    <property type="entry name" value="Armadillo"/>
</dbReference>
<organism evidence="4 5">
    <name type="scientific">Colocasia esculenta</name>
    <name type="common">Wild taro</name>
    <name type="synonym">Arum esculentum</name>
    <dbReference type="NCBI Taxonomy" id="4460"/>
    <lineage>
        <taxon>Eukaryota</taxon>
        <taxon>Viridiplantae</taxon>
        <taxon>Streptophyta</taxon>
        <taxon>Embryophyta</taxon>
        <taxon>Tracheophyta</taxon>
        <taxon>Spermatophyta</taxon>
        <taxon>Magnoliopsida</taxon>
        <taxon>Liliopsida</taxon>
        <taxon>Araceae</taxon>
        <taxon>Aroideae</taxon>
        <taxon>Colocasieae</taxon>
        <taxon>Colocasia</taxon>
    </lineage>
</organism>
<dbReference type="GO" id="GO:2001006">
    <property type="term" value="P:regulation of cellulose biosynthetic process"/>
    <property type="evidence" value="ECO:0007669"/>
    <property type="project" value="InterPro"/>
</dbReference>
<dbReference type="PANTHER" id="PTHR46369">
    <property type="entry name" value="PROTEIN CELLULOSE SYNTHASE INTERACTIVE 1"/>
    <property type="match status" value="1"/>
</dbReference>
<evidence type="ECO:0000256" key="2">
    <source>
        <dbReference type="SAM" id="MobiDB-lite"/>
    </source>
</evidence>
<dbReference type="EMBL" id="NMUH01003122">
    <property type="protein sequence ID" value="MQM03925.1"/>
    <property type="molecule type" value="Genomic_DNA"/>
</dbReference>
<feature type="compositionally biased region" description="Low complexity" evidence="2">
    <location>
        <begin position="14"/>
        <end position="25"/>
    </location>
</feature>
<dbReference type="SUPFAM" id="SSF49562">
    <property type="entry name" value="C2 domain (Calcium/lipid-binding domain, CaLB)"/>
    <property type="match status" value="1"/>
</dbReference>
<feature type="domain" description="C2" evidence="3">
    <location>
        <begin position="1993"/>
        <end position="2110"/>
    </location>
</feature>
<gene>
    <name evidence="4" type="ORF">Taro_036714</name>
</gene>
<feature type="repeat" description="ARM" evidence="1">
    <location>
        <begin position="1807"/>
        <end position="1850"/>
    </location>
</feature>
<dbReference type="SMART" id="SM00185">
    <property type="entry name" value="ARM"/>
    <property type="match status" value="21"/>
</dbReference>
<evidence type="ECO:0000256" key="1">
    <source>
        <dbReference type="PROSITE-ProRule" id="PRU00259"/>
    </source>
</evidence>
<keyword evidence="5" id="KW-1185">Reference proteome</keyword>
<evidence type="ECO:0000259" key="3">
    <source>
        <dbReference type="PROSITE" id="PS50004"/>
    </source>
</evidence>
<sequence>MSKSPSPEPRDRPSSSSSSRSTSTSRSRESNGAAVMEDPESTMTTVAHFVEQLHANMSSPHEKELITTRLLAFARARKEARILLGSHSQAMPLFISVLRSGTPAAKVNVASTLSALCKEEDLRVKVLLGGCIPPLLTLLKSESLEARKAAAEAIFEVSCGGLSEDHIGMKIFVTEGVVPTLWDQLNPNMKQDKVVEGFVTGALRNLCGDKDGYWRATLEAGGVKIITGLLSSGNTLAQSNSASLLARLVLAFGDSISKVINAGTVGALLHLLCEENDISVRASAADALEALSSKSAKAKKAMVDANGIPILIGSVVAPSKECMRGESCHTLQGHAIRALANICGGMSSLVLYLGELSQSPRLAAPVADIIGSLAYSLMVFEDEEEQPDGIQIEEILITLLKPRDNKLVQDRILEALASLYGNAILSRRLHHADAKRVLIGLITMASADVQEHLIQSLTNLCCDDGGLWVCLGQREGIQMLISLLGLSGEQHQEYTVALLAILTDQVDDSKWAITAAGGIPPLVQLLETGSQKAREDAAHVLWNLCCHSDDIRACVESAGAVPALLWLLKSGGPRGQEASSKALRKLIRYADSATINQLLALLLGDSSGSKSHAIGVLGHVLTIATHKDLVQKGSPANKGLRSLVEVLNSSNEETQECVASVLADLFSTRQDICDSLATDEIIHPCMKLLTSKTQVVATQSARALGALSRPTNAKSSHKMSYIAEGDVQPLINLAKTSSIDAAETALAALANLLSDPQIAREALSEDIVPALARVLEEGTSEGKKNASRALHQLLNQFPISDVLVENLKCRSMVLALVDSLALSDMEGVEHFDSLDVLALLARTKQSINFTYAPWSALAETPASLEPLIQCLAVGLPPVQDKAIEILSRLCRDQPVVLGDLLVGKPGCISSLADRLMHSPSFEVQVGGAALLICAAKEYKQLTMDALDESGLLKQLIYTLVDMIKHHSSPCSLEIEVRPSKNFMESNTYSREENASEVLDPATCLGGTVALWLLSIISSAHEKNKLTVMEAGGVEVLCDKFASYSANPQIESEATDFIWIAALLLAILFQDPNVVLSPATMRIIPSLAFLLKSDEIIDRYFAAQAMASLVSSGSKGIHLAIANSGAVGGLISLIGHEESDMQNLVALSEEFTLLHNPDQVMLKHLFSIEDVKIGATARKSIPLLVDILRPMPDRPGAPPVAVHLLTQLAEGNDTNKLAMADAGALDALTKYLSLSPQDSTETTISDLLRILYSNADLLRHEASLCSLNQLIAVLRLGSRNARFSAARALQELFDSETIRDTEIARQAIQPLVDMLSGGSEREQQASLVALIKLTSGSISKAYMMADVEGDPLESLYNILSSNSSLDLKRNAAELCYVLFGNLNMRALPIASECVQPLISLMASNNNEVVESSARALERLLNEEHHCDIAATCEVVELLAGLVSAVNNQLSEACIRSLVKLGEDRPHCKLVMVKAGIIDRTLEMLHAAPGSLCSQIVELLLILTDDSSIAKSSAAAMMVEPLFLVLQRTDLTMSGQQNSLQALVNILEKPQSLTTLKLTPSQVIEPLISFLESPSQAIQQLGTELLSHLLAQEHFQQDITTKNAVVPLVQLAGIGILSLQQTAVKALESISMSWPKAVADAGGIYELSKVIVQDDPQPTHALWESAALVLSNVLRFNADYCFKVPLVVLVRLLQSTSESTITIALSALIAQERNDASSAVLMAENGAIGALLELLRSHQCEEASATLLEALFNNVRVREMKVSKYAIAPLSQYLLDPLTRSQPARLLATLALGDLFQHESLARVSDAVSACRALVSLLEDQPTDDMKMVAVCALQNLVMRSRTNRRAVAEAGGILVIQELLLSPNPEVAAQAALLIKFLFSNHTLQEYVSNELIRSLTAALEKELWSTATINEEVLRTIHVIFFNFKKLRTSEAATLCIPHLVGALKAGSEAAQESALDTLCLLKDSWAEMNEDIAKAQALIAAEAIPILQLLMKTCPPSFHERADSLLHCLPGCLTVTIRRGNNLKQTMGSTNAFCRLTIGNSPPKQTKVVPHSTSPEWKEGFTWAFDVPPKGQKLYILCKSKNTFGKSTLGRVTIQIDKVVSEGIYSGLFSLTHDGNRDGSSRTLEIEILWSNRMSNDGT</sequence>
<feature type="repeat" description="ARM" evidence="1">
    <location>
        <begin position="517"/>
        <end position="559"/>
    </location>
</feature>
<proteinExistence type="predicted"/>
<evidence type="ECO:0000313" key="5">
    <source>
        <dbReference type="Proteomes" id="UP000652761"/>
    </source>
</evidence>
<dbReference type="SMART" id="SM00239">
    <property type="entry name" value="C2"/>
    <property type="match status" value="1"/>
</dbReference>
<reference evidence="4" key="1">
    <citation type="submission" date="2017-07" db="EMBL/GenBank/DDBJ databases">
        <title>Taro Niue Genome Assembly and Annotation.</title>
        <authorList>
            <person name="Atibalentja N."/>
            <person name="Keating K."/>
            <person name="Fields C.J."/>
        </authorList>
    </citation>
    <scope>NUCLEOTIDE SEQUENCE</scope>
    <source>
        <strain evidence="4">Niue_2</strain>
        <tissue evidence="4">Leaf</tissue>
    </source>
</reference>
<dbReference type="PANTHER" id="PTHR46369:SF1">
    <property type="entry name" value="PROTEIN CELLULOSE SYNTHASE INTERACTIVE 3"/>
    <property type="match status" value="1"/>
</dbReference>
<dbReference type="PROSITE" id="PS50004">
    <property type="entry name" value="C2"/>
    <property type="match status" value="1"/>
</dbReference>
<dbReference type="SUPFAM" id="SSF48371">
    <property type="entry name" value="ARM repeat"/>
    <property type="match status" value="5"/>
</dbReference>
<feature type="repeat" description="ARM" evidence="1">
    <location>
        <begin position="263"/>
        <end position="307"/>
    </location>
</feature>
<accession>A0A843WH45</accession>
<dbReference type="InterPro" id="IPR000008">
    <property type="entry name" value="C2_dom"/>
</dbReference>
<dbReference type="PROSITE" id="PS50176">
    <property type="entry name" value="ARM_REPEAT"/>
    <property type="match status" value="3"/>
</dbReference>
<dbReference type="CDD" id="cd00030">
    <property type="entry name" value="C2"/>
    <property type="match status" value="1"/>
</dbReference>
<protein>
    <recommendedName>
        <fullName evidence="3">C2 domain-containing protein</fullName>
    </recommendedName>
</protein>
<dbReference type="GO" id="GO:0051211">
    <property type="term" value="P:anisotropic cell growth"/>
    <property type="evidence" value="ECO:0007669"/>
    <property type="project" value="InterPro"/>
</dbReference>
<name>A0A843WH45_COLES</name>
<dbReference type="InterPro" id="IPR044297">
    <property type="entry name" value="CSI1/2/3"/>
</dbReference>
<dbReference type="OrthoDB" id="7537227at2759"/>
<dbReference type="Gene3D" id="1.25.10.10">
    <property type="entry name" value="Leucine-rich Repeat Variant"/>
    <property type="match status" value="8"/>
</dbReference>